<dbReference type="CDD" id="cd02798">
    <property type="entry name" value="tRNA_bind_CsaA"/>
    <property type="match status" value="1"/>
</dbReference>
<feature type="domain" description="TRNA-binding" evidence="4">
    <location>
        <begin position="6"/>
        <end position="109"/>
    </location>
</feature>
<dbReference type="InterPro" id="IPR051270">
    <property type="entry name" value="Tyrosine-tRNA_ligase_regulator"/>
</dbReference>
<dbReference type="RefSeq" id="WP_109430576.1">
    <property type="nucleotide sequence ID" value="NZ_MPDK01000010.1"/>
</dbReference>
<gene>
    <name evidence="5" type="ORF">BM613_07550</name>
</gene>
<protein>
    <submittedName>
        <fullName evidence="5">tRNA-binding protein</fullName>
    </submittedName>
</protein>
<keyword evidence="2 3" id="KW-0694">RNA-binding</keyword>
<dbReference type="InterPro" id="IPR002547">
    <property type="entry name" value="tRNA-bd_dom"/>
</dbReference>
<dbReference type="AlphaFoldDB" id="A0A2U3D8N9"/>
<dbReference type="SUPFAM" id="SSF50249">
    <property type="entry name" value="Nucleic acid-binding proteins"/>
    <property type="match status" value="1"/>
</dbReference>
<evidence type="ECO:0000256" key="2">
    <source>
        <dbReference type="ARBA" id="ARBA00022884"/>
    </source>
</evidence>
<dbReference type="Proteomes" id="UP000245380">
    <property type="component" value="Unassembled WGS sequence"/>
</dbReference>
<dbReference type="NCBIfam" id="NF007494">
    <property type="entry name" value="PRK10089.1-3"/>
    <property type="match status" value="1"/>
</dbReference>
<dbReference type="PROSITE" id="PS50886">
    <property type="entry name" value="TRBD"/>
    <property type="match status" value="1"/>
</dbReference>
<keyword evidence="6" id="KW-1185">Reference proteome</keyword>
<evidence type="ECO:0000256" key="1">
    <source>
        <dbReference type="ARBA" id="ARBA00022555"/>
    </source>
</evidence>
<dbReference type="FunFam" id="2.40.50.140:FF:000165">
    <property type="entry name" value="Chaperone CsaA"/>
    <property type="match status" value="1"/>
</dbReference>
<organism evidence="5 6">
    <name type="scientific">Sulfoacidibacillus thermotolerans</name>
    <name type="common">Acidibacillus sulfuroxidans</name>
    <dbReference type="NCBI Taxonomy" id="1765684"/>
    <lineage>
        <taxon>Bacteria</taxon>
        <taxon>Bacillati</taxon>
        <taxon>Bacillota</taxon>
        <taxon>Bacilli</taxon>
        <taxon>Bacillales</taxon>
        <taxon>Alicyclobacillaceae</taxon>
        <taxon>Sulfoacidibacillus</taxon>
    </lineage>
</organism>
<evidence type="ECO:0000259" key="4">
    <source>
        <dbReference type="PROSITE" id="PS50886"/>
    </source>
</evidence>
<dbReference type="OrthoDB" id="9794564at2"/>
<accession>A0A2U3D8N9</accession>
<dbReference type="Gene3D" id="2.40.50.140">
    <property type="entry name" value="Nucleic acid-binding proteins"/>
    <property type="match status" value="1"/>
</dbReference>
<dbReference type="GO" id="GO:0000049">
    <property type="term" value="F:tRNA binding"/>
    <property type="evidence" value="ECO:0007669"/>
    <property type="project" value="UniProtKB-UniRule"/>
</dbReference>
<comment type="caution">
    <text evidence="5">The sequence shown here is derived from an EMBL/GenBank/DDBJ whole genome shotgun (WGS) entry which is preliminary data.</text>
</comment>
<evidence type="ECO:0000256" key="3">
    <source>
        <dbReference type="PROSITE-ProRule" id="PRU00209"/>
    </source>
</evidence>
<proteinExistence type="predicted"/>
<evidence type="ECO:0000313" key="5">
    <source>
        <dbReference type="EMBL" id="PWI57638.1"/>
    </source>
</evidence>
<dbReference type="Pfam" id="PF01588">
    <property type="entry name" value="tRNA_bind"/>
    <property type="match status" value="1"/>
</dbReference>
<dbReference type="PANTHER" id="PTHR11586:SF37">
    <property type="entry name" value="TRNA-BINDING DOMAIN-CONTAINING PROTEIN"/>
    <property type="match status" value="1"/>
</dbReference>
<reference evidence="5 6" key="1">
    <citation type="submission" date="2016-11" db="EMBL/GenBank/DDBJ databases">
        <title>Comparative genomics of Acidibacillus ferroxidans species.</title>
        <authorList>
            <person name="Oliveira G."/>
            <person name="Nunes G."/>
            <person name="Oliveira R."/>
            <person name="Araujo F."/>
            <person name="Salim A."/>
            <person name="Scholte L."/>
            <person name="Morais D."/>
            <person name="Nancucheo I."/>
            <person name="Johnson D.B."/>
            <person name="Grail B."/>
            <person name="Bittencourt J."/>
            <person name="Valadares R."/>
        </authorList>
    </citation>
    <scope>NUCLEOTIDE SEQUENCE [LARGE SCALE GENOMIC DNA]</scope>
    <source>
        <strain evidence="5 6">Y002</strain>
    </source>
</reference>
<dbReference type="NCBIfam" id="TIGR02222">
    <property type="entry name" value="chap_CsaA"/>
    <property type="match status" value="1"/>
</dbReference>
<evidence type="ECO:0000313" key="6">
    <source>
        <dbReference type="Proteomes" id="UP000245380"/>
    </source>
</evidence>
<keyword evidence="1 3" id="KW-0820">tRNA-binding</keyword>
<dbReference type="InterPro" id="IPR008231">
    <property type="entry name" value="CsaA"/>
</dbReference>
<dbReference type="InterPro" id="IPR012340">
    <property type="entry name" value="NA-bd_OB-fold"/>
</dbReference>
<dbReference type="EMBL" id="MPDK01000010">
    <property type="protein sequence ID" value="PWI57638.1"/>
    <property type="molecule type" value="Genomic_DNA"/>
</dbReference>
<dbReference type="NCBIfam" id="NF007495">
    <property type="entry name" value="PRK10089.1-4"/>
    <property type="match status" value="1"/>
</dbReference>
<sequence length="109" mass="11744">MATIDEFAALDLRVGTVLSAKLHPTARKPAYQLEIDFGPIGIKWSSAQLTALYQPADLVGLQIVAVTNFPPRRIGDFVSEVLVLGAMQADGRVILLTTERPAMPGDRIG</sequence>
<dbReference type="PANTHER" id="PTHR11586">
    <property type="entry name" value="TRNA-AMINOACYLATION COFACTOR ARC1 FAMILY MEMBER"/>
    <property type="match status" value="1"/>
</dbReference>
<name>A0A2U3D8N9_SULT2</name>